<dbReference type="Proteomes" id="UP000054266">
    <property type="component" value="Unassembled WGS sequence"/>
</dbReference>
<gene>
    <name evidence="1" type="ORF">PV04_10395</name>
</gene>
<dbReference type="HOGENOM" id="CLU_1834921_0_0_1"/>
<protein>
    <submittedName>
        <fullName evidence="1">Uncharacterized protein</fullName>
    </submittedName>
</protein>
<reference evidence="1 2" key="1">
    <citation type="submission" date="2015-01" db="EMBL/GenBank/DDBJ databases">
        <title>The Genome Sequence of Capronia semiimmersa CBS27337.</title>
        <authorList>
            <consortium name="The Broad Institute Genomics Platform"/>
            <person name="Cuomo C."/>
            <person name="de Hoog S."/>
            <person name="Gorbushina A."/>
            <person name="Stielow B."/>
            <person name="Teixiera M."/>
            <person name="Abouelleil A."/>
            <person name="Chapman S.B."/>
            <person name="Priest M."/>
            <person name="Young S.K."/>
            <person name="Wortman J."/>
            <person name="Nusbaum C."/>
            <person name="Birren B."/>
        </authorList>
    </citation>
    <scope>NUCLEOTIDE SEQUENCE [LARGE SCALE GENOMIC DNA]</scope>
    <source>
        <strain evidence="1 2">CBS 27337</strain>
    </source>
</reference>
<organism evidence="1 2">
    <name type="scientific">Phialophora macrospora</name>
    <dbReference type="NCBI Taxonomy" id="1851006"/>
    <lineage>
        <taxon>Eukaryota</taxon>
        <taxon>Fungi</taxon>
        <taxon>Dikarya</taxon>
        <taxon>Ascomycota</taxon>
        <taxon>Pezizomycotina</taxon>
        <taxon>Eurotiomycetes</taxon>
        <taxon>Chaetothyriomycetidae</taxon>
        <taxon>Chaetothyriales</taxon>
        <taxon>Herpotrichiellaceae</taxon>
        <taxon>Phialophora</taxon>
    </lineage>
</organism>
<evidence type="ECO:0000313" key="1">
    <source>
        <dbReference type="EMBL" id="KIW62197.1"/>
    </source>
</evidence>
<proteinExistence type="predicted"/>
<sequence>MALRFQLTTCQVTCALSMHRLCPFVNLHCRRLPRVDNLSFAKRRVSEERLSRHIPWGTCTTAVRLDAKSRHGWRHNHLEWAPRHDPCDIGNAKTVSNGDWGDGKCCTRLVGMQAHEAIVTSSSRAGSFPRSSPAWMEVGS</sequence>
<dbReference type="EMBL" id="KN846963">
    <property type="protein sequence ID" value="KIW62197.1"/>
    <property type="molecule type" value="Genomic_DNA"/>
</dbReference>
<keyword evidence="2" id="KW-1185">Reference proteome</keyword>
<dbReference type="AlphaFoldDB" id="A0A0D2DIL1"/>
<accession>A0A0D2DIL1</accession>
<evidence type="ECO:0000313" key="2">
    <source>
        <dbReference type="Proteomes" id="UP000054266"/>
    </source>
</evidence>
<name>A0A0D2DIL1_9EURO</name>